<feature type="transmembrane region" description="Helical" evidence="1">
    <location>
        <begin position="56"/>
        <end position="77"/>
    </location>
</feature>
<protein>
    <submittedName>
        <fullName evidence="3">Transmembrane protein</fullName>
    </submittedName>
</protein>
<evidence type="ECO:0000256" key="1">
    <source>
        <dbReference type="SAM" id="Phobius"/>
    </source>
</evidence>
<evidence type="ECO:0000313" key="3">
    <source>
        <dbReference type="WBParaSite" id="Smp_186780.1"/>
    </source>
</evidence>
<feature type="transmembrane region" description="Helical" evidence="1">
    <location>
        <begin position="97"/>
        <end position="118"/>
    </location>
</feature>
<keyword evidence="1" id="KW-1133">Transmembrane helix</keyword>
<keyword evidence="1" id="KW-0472">Membrane</keyword>
<evidence type="ECO:0000313" key="2">
    <source>
        <dbReference type="Proteomes" id="UP000008854"/>
    </source>
</evidence>
<reference evidence="3" key="2">
    <citation type="submission" date="2019-01" db="UniProtKB">
        <authorList>
            <consortium name="WormBaseParasite"/>
        </authorList>
    </citation>
    <scope>IDENTIFICATION</scope>
    <source>
        <strain evidence="3">Puerto Rican</strain>
    </source>
</reference>
<proteinExistence type="predicted"/>
<name>A0A3Q7K6N6_SCHMA</name>
<dbReference type="AlphaFoldDB" id="A0A3Q7K6N6"/>
<accession>A0A3Q7K6N6</accession>
<reference evidence="2" key="1">
    <citation type="journal article" date="2012" name="PLoS Negl. Trop. Dis.">
        <title>A systematically improved high quality genome and transcriptome of the human blood fluke Schistosoma mansoni.</title>
        <authorList>
            <person name="Protasio A.V."/>
            <person name="Tsai I.J."/>
            <person name="Babbage A."/>
            <person name="Nichol S."/>
            <person name="Hunt M."/>
            <person name="Aslett M.A."/>
            <person name="De Silva N."/>
            <person name="Velarde G.S."/>
            <person name="Anderson T.J."/>
            <person name="Clark R.C."/>
            <person name="Davidson C."/>
            <person name="Dillon G.P."/>
            <person name="Holroyd N.E."/>
            <person name="LoVerde P.T."/>
            <person name="Lloyd C."/>
            <person name="McQuillan J."/>
            <person name="Oliveira G."/>
            <person name="Otto T.D."/>
            <person name="Parker-Manuel S.J."/>
            <person name="Quail M.A."/>
            <person name="Wilson R.A."/>
            <person name="Zerlotini A."/>
            <person name="Dunne D.W."/>
            <person name="Berriman M."/>
        </authorList>
    </citation>
    <scope>NUCLEOTIDE SEQUENCE [LARGE SCALE GENOMIC DNA]</scope>
    <source>
        <strain evidence="2">Puerto Rican</strain>
    </source>
</reference>
<dbReference type="InParanoid" id="A0A3Q7K6N6"/>
<organism evidence="2 3">
    <name type="scientific">Schistosoma mansoni</name>
    <name type="common">Blood fluke</name>
    <dbReference type="NCBI Taxonomy" id="6183"/>
    <lineage>
        <taxon>Eukaryota</taxon>
        <taxon>Metazoa</taxon>
        <taxon>Spiralia</taxon>
        <taxon>Lophotrochozoa</taxon>
        <taxon>Platyhelminthes</taxon>
        <taxon>Trematoda</taxon>
        <taxon>Digenea</taxon>
        <taxon>Strigeidida</taxon>
        <taxon>Schistosomatoidea</taxon>
        <taxon>Schistosomatidae</taxon>
        <taxon>Schistosoma</taxon>
    </lineage>
</organism>
<feature type="transmembrane region" description="Helical" evidence="1">
    <location>
        <begin position="168"/>
        <end position="186"/>
    </location>
</feature>
<dbReference type="WBParaSite" id="Smp_186780.1">
    <property type="protein sequence ID" value="Smp_186780.1"/>
    <property type="gene ID" value="Smp_186780"/>
</dbReference>
<keyword evidence="2" id="KW-1185">Reference proteome</keyword>
<dbReference type="Proteomes" id="UP000008854">
    <property type="component" value="Unassembled WGS sequence"/>
</dbReference>
<feature type="transmembrane region" description="Helical" evidence="1">
    <location>
        <begin position="130"/>
        <end position="148"/>
    </location>
</feature>
<keyword evidence="1" id="KW-0812">Transmembrane</keyword>
<sequence length="191" mass="22146">MNEYLKNELIFQFYTFYVMQMQSRSSSLQSENLSGTRNQQCNHYRHHKHRGHFVRLPYYILLVALFLSLYFLAISLIMDDNLFTKNQPAKDLAQQIFNIFAIGTILLAMIIDVIQFFIINKYQKLCTKCLFYLIIISFILAMTAATLANVNSQFYGTKKIPHPSTCLLAGSAITFLTFLIAIVPCLERQFD</sequence>